<proteinExistence type="predicted"/>
<accession>A0A423WFK7</accession>
<protein>
    <recommendedName>
        <fullName evidence="2">Xaa-Pro dipeptidyl-peptidase C-terminal domain-containing protein</fullName>
    </recommendedName>
</protein>
<dbReference type="OrthoDB" id="2578740at2759"/>
<organism evidence="3 4">
    <name type="scientific">Cytospora chrysosperma</name>
    <name type="common">Cytospora canker fungus</name>
    <name type="synonym">Sphaeria chrysosperma</name>
    <dbReference type="NCBI Taxonomy" id="252740"/>
    <lineage>
        <taxon>Eukaryota</taxon>
        <taxon>Fungi</taxon>
        <taxon>Dikarya</taxon>
        <taxon>Ascomycota</taxon>
        <taxon>Pezizomycotina</taxon>
        <taxon>Sordariomycetes</taxon>
        <taxon>Sordariomycetidae</taxon>
        <taxon>Diaporthales</taxon>
        <taxon>Cytosporaceae</taxon>
        <taxon>Cytospora</taxon>
    </lineage>
</organism>
<name>A0A423WFK7_CYTCH</name>
<comment type="caution">
    <text evidence="3">The sequence shown here is derived from an EMBL/GenBank/DDBJ whole genome shotgun (WGS) entry which is preliminary data.</text>
</comment>
<dbReference type="InterPro" id="IPR050585">
    <property type="entry name" value="Xaa-Pro_dipeptidyl-ppase/CocE"/>
</dbReference>
<dbReference type="SMART" id="SM00939">
    <property type="entry name" value="PepX_C"/>
    <property type="match status" value="1"/>
</dbReference>
<sequence length="488" mass="54516">MNLDKFPLNAGIATSRLSGYEDFEGLDPAEWIPRGYAIVNADSRGTNDSEGDVRFWGRAEGKDGYDTVQEIAKLPWCNGRVALAGNSWLAISQYFIAAEQPPHLACIAPFEGSSDTLRESACRGGIPQPEFASAIGSTILGRGMREDMSGMLVADPYANEYWKDKRARVDHIKVPAYLVASYSTVIHAVGTFRAFQEIPHRNKWLAVHATQEWYDLYSPERTDDLQRFFDFYTKDIVNGWPQTPRVRLSVLQFDNKPAITNLPFNQLPWLAEGAASRRLFLTAGNKLAEKRPEQVGTTSYDADATSLGSVQFRIAFPARTTIAGPTKAVLYMSTPQTDDMDVYVQLRKADETGRLLIHVNQPLEDLRASRIDEVPDLNAFKYLGPVGMLRASQRHVDESLSGPAWSTLSHSREHVQPVEPGHVVRLENWIWPTGMIFEEGEQLVLCVAGHNLSMPELKGLPPTATVNKGKHVVHFGNEYESYLELHSI</sequence>
<evidence type="ECO:0000313" key="3">
    <source>
        <dbReference type="EMBL" id="ROW02143.1"/>
    </source>
</evidence>
<dbReference type="SUPFAM" id="SSF49785">
    <property type="entry name" value="Galactose-binding domain-like"/>
    <property type="match status" value="1"/>
</dbReference>
<dbReference type="Pfam" id="PF08530">
    <property type="entry name" value="PepX_C"/>
    <property type="match status" value="1"/>
</dbReference>
<keyword evidence="1" id="KW-0378">Hydrolase</keyword>
<dbReference type="NCBIfam" id="TIGR00976">
    <property type="entry name" value="CocE_NonD"/>
    <property type="match status" value="1"/>
</dbReference>
<dbReference type="EMBL" id="LJZO01000005">
    <property type="protein sequence ID" value="ROW02143.1"/>
    <property type="molecule type" value="Genomic_DNA"/>
</dbReference>
<dbReference type="STRING" id="252740.A0A423WFK7"/>
<dbReference type="InterPro" id="IPR008979">
    <property type="entry name" value="Galactose-bd-like_sf"/>
</dbReference>
<dbReference type="InterPro" id="IPR005674">
    <property type="entry name" value="CocE/Ser_esterase"/>
</dbReference>
<dbReference type="PANTHER" id="PTHR43056">
    <property type="entry name" value="PEPTIDASE S9 PROLYL OLIGOPEPTIDASE"/>
    <property type="match status" value="1"/>
</dbReference>
<dbReference type="SUPFAM" id="SSF53474">
    <property type="entry name" value="alpha/beta-Hydrolases"/>
    <property type="match status" value="1"/>
</dbReference>
<evidence type="ECO:0000259" key="2">
    <source>
        <dbReference type="SMART" id="SM00939"/>
    </source>
</evidence>
<evidence type="ECO:0000256" key="1">
    <source>
        <dbReference type="ARBA" id="ARBA00022801"/>
    </source>
</evidence>
<reference evidence="3 4" key="1">
    <citation type="submission" date="2015-09" db="EMBL/GenBank/DDBJ databases">
        <title>Host preference determinants of Valsa canker pathogens revealed by comparative genomics.</title>
        <authorList>
            <person name="Yin Z."/>
            <person name="Huang L."/>
        </authorList>
    </citation>
    <scope>NUCLEOTIDE SEQUENCE [LARGE SCALE GENOMIC DNA]</scope>
    <source>
        <strain evidence="3 4">YSFL</strain>
    </source>
</reference>
<dbReference type="Pfam" id="PF02129">
    <property type="entry name" value="Peptidase_S15"/>
    <property type="match status" value="1"/>
</dbReference>
<dbReference type="InterPro" id="IPR013736">
    <property type="entry name" value="Xaa-Pro_dipept_C"/>
</dbReference>
<dbReference type="GO" id="GO:0008239">
    <property type="term" value="F:dipeptidyl-peptidase activity"/>
    <property type="evidence" value="ECO:0007669"/>
    <property type="project" value="InterPro"/>
</dbReference>
<feature type="domain" description="Xaa-Pro dipeptidyl-peptidase C-terminal" evidence="2">
    <location>
        <begin position="226"/>
        <end position="484"/>
    </location>
</feature>
<evidence type="ECO:0000313" key="4">
    <source>
        <dbReference type="Proteomes" id="UP000284375"/>
    </source>
</evidence>
<keyword evidence="4" id="KW-1185">Reference proteome</keyword>
<dbReference type="PANTHER" id="PTHR43056:SF10">
    <property type="entry name" value="COCE_NOND FAMILY, PUTATIVE (AFU_ORTHOLOGUE AFUA_7G00600)-RELATED"/>
    <property type="match status" value="1"/>
</dbReference>
<dbReference type="InterPro" id="IPR029058">
    <property type="entry name" value="AB_hydrolase_fold"/>
</dbReference>
<dbReference type="AlphaFoldDB" id="A0A423WFK7"/>
<dbReference type="Gene3D" id="1.10.3020.20">
    <property type="match status" value="1"/>
</dbReference>
<dbReference type="Proteomes" id="UP000284375">
    <property type="component" value="Unassembled WGS sequence"/>
</dbReference>
<dbReference type="InterPro" id="IPR000383">
    <property type="entry name" value="Xaa-Pro-like_dom"/>
</dbReference>
<gene>
    <name evidence="3" type="ORF">VSDG_02372</name>
</gene>
<dbReference type="Gene3D" id="3.40.50.1820">
    <property type="entry name" value="alpha/beta hydrolase"/>
    <property type="match status" value="1"/>
</dbReference>
<dbReference type="Gene3D" id="2.60.120.260">
    <property type="entry name" value="Galactose-binding domain-like"/>
    <property type="match status" value="1"/>
</dbReference>